<name>A0A517LRE0_9PEZI</name>
<keyword evidence="3" id="KW-1185">Reference proteome</keyword>
<accession>A0A517LRE0</accession>
<dbReference type="Proteomes" id="UP000316270">
    <property type="component" value="Chromosome 20"/>
</dbReference>
<reference evidence="2 3" key="1">
    <citation type="submission" date="2019-07" db="EMBL/GenBank/DDBJ databases">
        <title>Finished genome of Venturia effusa.</title>
        <authorList>
            <person name="Young C.A."/>
            <person name="Cox M.P."/>
            <person name="Ganley A.R.D."/>
            <person name="David W.J."/>
        </authorList>
    </citation>
    <scope>NUCLEOTIDE SEQUENCE [LARGE SCALE GENOMIC DNA]</scope>
    <source>
        <strain evidence="3">albino</strain>
    </source>
</reference>
<evidence type="ECO:0000313" key="2">
    <source>
        <dbReference type="EMBL" id="QDS78218.1"/>
    </source>
</evidence>
<protein>
    <submittedName>
        <fullName evidence="2">Uncharacterized protein</fullName>
    </submittedName>
</protein>
<evidence type="ECO:0000256" key="1">
    <source>
        <dbReference type="SAM" id="MobiDB-lite"/>
    </source>
</evidence>
<sequence>MGFARKDAINNSVGRKPVICKVDKALGSLRVFPVRLIDDYVKIWFIGACVSVVGNLYERTPISLEIALFTILRESVNFISAIGIHHQTQRRYPRLHRFHHGDGDQVGIRVKRLVTCFAAMSSRLVCVPAIGMPFVLGLRYAKMNLTKAKMGHPKPGSFRPRTTSRHPKPLAYSVRSPIYFIYTSRWWTRFGERKNGKKYSYPNAPMKNTTPPSTVGRASPLPDCLNRQDDHRRQKEKKRDEDKGNNIEVGEQGTNQNEPETPILVADGERGAALDGL</sequence>
<feature type="region of interest" description="Disordered" evidence="1">
    <location>
        <begin position="197"/>
        <end position="277"/>
    </location>
</feature>
<feature type="region of interest" description="Disordered" evidence="1">
    <location>
        <begin position="150"/>
        <end position="169"/>
    </location>
</feature>
<proteinExistence type="predicted"/>
<organism evidence="2 3">
    <name type="scientific">Venturia effusa</name>
    <dbReference type="NCBI Taxonomy" id="50376"/>
    <lineage>
        <taxon>Eukaryota</taxon>
        <taxon>Fungi</taxon>
        <taxon>Dikarya</taxon>
        <taxon>Ascomycota</taxon>
        <taxon>Pezizomycotina</taxon>
        <taxon>Dothideomycetes</taxon>
        <taxon>Pleosporomycetidae</taxon>
        <taxon>Venturiales</taxon>
        <taxon>Venturiaceae</taxon>
        <taxon>Venturia</taxon>
    </lineage>
</organism>
<gene>
    <name evidence="2" type="ORF">FKW77_000934</name>
</gene>
<dbReference type="EMBL" id="CP042204">
    <property type="protein sequence ID" value="QDS78218.1"/>
    <property type="molecule type" value="Genomic_DNA"/>
</dbReference>
<dbReference type="OrthoDB" id="3937782at2759"/>
<feature type="compositionally biased region" description="Basic and acidic residues" evidence="1">
    <location>
        <begin position="267"/>
        <end position="277"/>
    </location>
</feature>
<dbReference type="AlphaFoldDB" id="A0A517LRE0"/>
<dbReference type="STRING" id="50376.A0A517LRE0"/>
<evidence type="ECO:0000313" key="3">
    <source>
        <dbReference type="Proteomes" id="UP000316270"/>
    </source>
</evidence>
<feature type="compositionally biased region" description="Basic and acidic residues" evidence="1">
    <location>
        <begin position="226"/>
        <end position="245"/>
    </location>
</feature>